<dbReference type="Proteomes" id="UP000077248">
    <property type="component" value="Unassembled WGS sequence"/>
</dbReference>
<dbReference type="KEGG" id="aalt:CC77DRAFT_463939"/>
<feature type="signal peptide" evidence="2">
    <location>
        <begin position="1"/>
        <end position="28"/>
    </location>
</feature>
<dbReference type="VEuPathDB" id="FungiDB:CC77DRAFT_463939"/>
<accession>A0A177D8B3</accession>
<name>A0A177D8B3_ALTAL</name>
<protein>
    <recommendedName>
        <fullName evidence="5">Secreted protein</fullName>
    </recommendedName>
</protein>
<reference evidence="3 4" key="1">
    <citation type="submission" date="2016-05" db="EMBL/GenBank/DDBJ databases">
        <title>Comparative analysis of secretome profiles of manganese(II)-oxidizing ascomycete fungi.</title>
        <authorList>
            <consortium name="DOE Joint Genome Institute"/>
            <person name="Zeiner C.A."/>
            <person name="Purvine S.O."/>
            <person name="Zink E.M."/>
            <person name="Wu S."/>
            <person name="Pasa-Tolic L."/>
            <person name="Chaput D.L."/>
            <person name="Haridas S."/>
            <person name="Grigoriev I.V."/>
            <person name="Santelli C.M."/>
            <person name="Hansel C.M."/>
        </authorList>
    </citation>
    <scope>NUCLEOTIDE SEQUENCE [LARGE SCALE GENOMIC DNA]</scope>
    <source>
        <strain evidence="3 4">SRC1lrK2f</strain>
    </source>
</reference>
<dbReference type="GeneID" id="29117386"/>
<gene>
    <name evidence="3" type="ORF">CC77DRAFT_463939</name>
</gene>
<sequence length="174" mass="19742">MRCILIWRPDLFATVIGLCFGGFRPCIAENTQSGSYLGSLNVNLRNAPRTTSRNGGTDIVPGIDNLGQEFTAYRNQPKAGVAQHIPSTAETIFTKVHLKRQTAVHGLCRMKPHMRRTKHATCFTFTCQSESESDWFQRIDLLMHSEDHFAICGRRSESQPKHSNDSRRDHHTIF</sequence>
<evidence type="ECO:0000256" key="2">
    <source>
        <dbReference type="SAM" id="SignalP"/>
    </source>
</evidence>
<feature type="chain" id="PRO_5008059111" description="Secreted protein" evidence="2">
    <location>
        <begin position="29"/>
        <end position="174"/>
    </location>
</feature>
<organism evidence="3 4">
    <name type="scientific">Alternaria alternata</name>
    <name type="common">Alternaria rot fungus</name>
    <name type="synonym">Torula alternata</name>
    <dbReference type="NCBI Taxonomy" id="5599"/>
    <lineage>
        <taxon>Eukaryota</taxon>
        <taxon>Fungi</taxon>
        <taxon>Dikarya</taxon>
        <taxon>Ascomycota</taxon>
        <taxon>Pezizomycotina</taxon>
        <taxon>Dothideomycetes</taxon>
        <taxon>Pleosporomycetidae</taxon>
        <taxon>Pleosporales</taxon>
        <taxon>Pleosporineae</taxon>
        <taxon>Pleosporaceae</taxon>
        <taxon>Alternaria</taxon>
        <taxon>Alternaria sect. Alternaria</taxon>
        <taxon>Alternaria alternata complex</taxon>
    </lineage>
</organism>
<dbReference type="EMBL" id="KV441494">
    <property type="protein sequence ID" value="OAG15342.1"/>
    <property type="molecule type" value="Genomic_DNA"/>
</dbReference>
<proteinExistence type="predicted"/>
<evidence type="ECO:0000256" key="1">
    <source>
        <dbReference type="SAM" id="MobiDB-lite"/>
    </source>
</evidence>
<dbReference type="RefSeq" id="XP_018380763.1">
    <property type="nucleotide sequence ID" value="XM_018531792.1"/>
</dbReference>
<evidence type="ECO:0000313" key="4">
    <source>
        <dbReference type="Proteomes" id="UP000077248"/>
    </source>
</evidence>
<feature type="region of interest" description="Disordered" evidence="1">
    <location>
        <begin position="153"/>
        <end position="174"/>
    </location>
</feature>
<keyword evidence="4" id="KW-1185">Reference proteome</keyword>
<keyword evidence="2" id="KW-0732">Signal</keyword>
<evidence type="ECO:0008006" key="5">
    <source>
        <dbReference type="Google" id="ProtNLM"/>
    </source>
</evidence>
<evidence type="ECO:0000313" key="3">
    <source>
        <dbReference type="EMBL" id="OAG15342.1"/>
    </source>
</evidence>
<dbReference type="AlphaFoldDB" id="A0A177D8B3"/>